<dbReference type="Gene3D" id="2.40.30.170">
    <property type="match status" value="1"/>
</dbReference>
<dbReference type="PANTHER" id="PTHR30469:SF15">
    <property type="entry name" value="HLYD FAMILY OF SECRETION PROTEINS"/>
    <property type="match status" value="1"/>
</dbReference>
<feature type="chain" id="PRO_5002681341" evidence="2">
    <location>
        <begin position="24"/>
        <end position="336"/>
    </location>
</feature>
<dbReference type="GO" id="GO:1990281">
    <property type="term" value="C:efflux pump complex"/>
    <property type="evidence" value="ECO:0007669"/>
    <property type="project" value="TreeGrafter"/>
</dbReference>
<gene>
    <name evidence="3" type="ordered locus">Acry_1393</name>
</gene>
<accession>A5FYC1</accession>
<keyword evidence="4" id="KW-1185">Reference proteome</keyword>
<sequence length="336" mass="35742">MPRKPFLLSLLLPLLLLSGMAAGATTPVSTFTVAARMVPDQKAVFATVESRNVVPARTRIGGTVTALSVHDGDSVTAGQVIATVHDQKLELQIKALDAEITGLRASLVQAQTDLRRTEALAHSGAVSRQQLDQARTAVDVAASTLRARIAQRAVAAQQQDEGAVLAPIAGRVLTVPVTDGTVVLPGDTIATVAEQNFILRLRIPERHALHLKAGDMVRLDGGEFGLTGARFGRITLVYPQIVAGEVRADAEVKGIGSYFVGERVRVFVPAGERRTIVVPSGFVFTRFGQDYVRLRQKDGSVIDAPVQRGLPLPTRAMPDGLQILAGLVPGDVLVRP</sequence>
<protein>
    <submittedName>
        <fullName evidence="3">Efflux transporter, RND family, MFP subunit</fullName>
    </submittedName>
</protein>
<organism evidence="3 4">
    <name type="scientific">Acidiphilium cryptum (strain JF-5)</name>
    <dbReference type="NCBI Taxonomy" id="349163"/>
    <lineage>
        <taxon>Bacteria</taxon>
        <taxon>Pseudomonadati</taxon>
        <taxon>Pseudomonadota</taxon>
        <taxon>Alphaproteobacteria</taxon>
        <taxon>Acetobacterales</taxon>
        <taxon>Acidocellaceae</taxon>
        <taxon>Acidiphilium</taxon>
    </lineage>
</organism>
<evidence type="ECO:0000313" key="3">
    <source>
        <dbReference type="EMBL" id="ABQ30603.1"/>
    </source>
</evidence>
<dbReference type="Gene3D" id="2.40.50.100">
    <property type="match status" value="1"/>
</dbReference>
<reference evidence="3 4" key="1">
    <citation type="submission" date="2007-05" db="EMBL/GenBank/DDBJ databases">
        <title>Complete sequence of chromosome of Acidiphilium cryptum JF-5.</title>
        <authorList>
            <consortium name="US DOE Joint Genome Institute"/>
            <person name="Copeland A."/>
            <person name="Lucas S."/>
            <person name="Lapidus A."/>
            <person name="Barry K."/>
            <person name="Detter J.C."/>
            <person name="Glavina del Rio T."/>
            <person name="Hammon N."/>
            <person name="Israni S."/>
            <person name="Dalin E."/>
            <person name="Tice H."/>
            <person name="Pitluck S."/>
            <person name="Sims D."/>
            <person name="Brettin T."/>
            <person name="Bruce D."/>
            <person name="Han C."/>
            <person name="Schmutz J."/>
            <person name="Larimer F."/>
            <person name="Land M."/>
            <person name="Hauser L."/>
            <person name="Kyrpides N."/>
            <person name="Kim E."/>
            <person name="Magnuson T."/>
            <person name="Richardson P."/>
        </authorList>
    </citation>
    <scope>NUCLEOTIDE SEQUENCE [LARGE SCALE GENOMIC DNA]</scope>
    <source>
        <strain evidence="3 4">JF-5</strain>
    </source>
</reference>
<dbReference type="HOGENOM" id="CLU_018816_4_0_5"/>
<dbReference type="STRING" id="349163.Acry_1393"/>
<proteinExistence type="inferred from homology"/>
<dbReference type="InterPro" id="IPR006143">
    <property type="entry name" value="RND_pump_MFP"/>
</dbReference>
<dbReference type="RefSeq" id="WP_007421807.1">
    <property type="nucleotide sequence ID" value="NC_009484.1"/>
</dbReference>
<dbReference type="KEGG" id="acr:Acry_1393"/>
<dbReference type="Gene3D" id="1.10.287.470">
    <property type="entry name" value="Helix hairpin bin"/>
    <property type="match status" value="1"/>
</dbReference>
<dbReference type="Proteomes" id="UP000000245">
    <property type="component" value="Chromosome"/>
</dbReference>
<keyword evidence="2" id="KW-0732">Signal</keyword>
<dbReference type="EMBL" id="CP000697">
    <property type="protein sequence ID" value="ABQ30603.1"/>
    <property type="molecule type" value="Genomic_DNA"/>
</dbReference>
<dbReference type="GO" id="GO:0015562">
    <property type="term" value="F:efflux transmembrane transporter activity"/>
    <property type="evidence" value="ECO:0007669"/>
    <property type="project" value="TreeGrafter"/>
</dbReference>
<evidence type="ECO:0000256" key="2">
    <source>
        <dbReference type="SAM" id="SignalP"/>
    </source>
</evidence>
<dbReference type="SUPFAM" id="SSF111369">
    <property type="entry name" value="HlyD-like secretion proteins"/>
    <property type="match status" value="1"/>
</dbReference>
<dbReference type="NCBIfam" id="TIGR01730">
    <property type="entry name" value="RND_mfp"/>
    <property type="match status" value="1"/>
</dbReference>
<dbReference type="AlphaFoldDB" id="A5FYC1"/>
<comment type="similarity">
    <text evidence="1">Belongs to the membrane fusion protein (MFP) (TC 8.A.1) family.</text>
</comment>
<feature type="signal peptide" evidence="2">
    <location>
        <begin position="1"/>
        <end position="23"/>
    </location>
</feature>
<evidence type="ECO:0000313" key="4">
    <source>
        <dbReference type="Proteomes" id="UP000000245"/>
    </source>
</evidence>
<dbReference type="eggNOG" id="COG0845">
    <property type="taxonomic scope" value="Bacteria"/>
</dbReference>
<name>A5FYC1_ACICJ</name>
<evidence type="ECO:0000256" key="1">
    <source>
        <dbReference type="ARBA" id="ARBA00009477"/>
    </source>
</evidence>
<dbReference type="PANTHER" id="PTHR30469">
    <property type="entry name" value="MULTIDRUG RESISTANCE PROTEIN MDTA"/>
    <property type="match status" value="1"/>
</dbReference>